<dbReference type="Gene3D" id="3.90.550.10">
    <property type="entry name" value="Spore Coat Polysaccharide Biosynthesis Protein SpsA, Chain A"/>
    <property type="match status" value="1"/>
</dbReference>
<dbReference type="PANTHER" id="PTHR21485:SF6">
    <property type="entry name" value="N-ACYLNEURAMINATE CYTIDYLYLTRANSFERASE-RELATED"/>
    <property type="match status" value="1"/>
</dbReference>
<dbReference type="AlphaFoldDB" id="A0A0F9UEJ8"/>
<protein>
    <submittedName>
        <fullName evidence="1">Uncharacterized protein</fullName>
    </submittedName>
</protein>
<proteinExistence type="predicted"/>
<gene>
    <name evidence="1" type="ORF">LCGC14_0232070</name>
</gene>
<sequence length="216" mass="23858">MVTAIIPARGGSQGITRKNVQPLGDKPLFAWSIEVAHEAGMRVVVNTDDAEIGRMCEDFCVEVVMASSSVHSGHAINPTLHTISQLDLLQEEKIFLLLPTGPLRKVDDLIMALKIMKAMKAPSVIGVSRTKPKHSLRWIRDGKLVRLETGNPNKQRQEVEQLYTVNGNLFLSSVEVLEREKTFHVDGAVPIVMSGPCVDIDDSGDLDLARILKERE</sequence>
<organism evidence="1">
    <name type="scientific">marine sediment metagenome</name>
    <dbReference type="NCBI Taxonomy" id="412755"/>
    <lineage>
        <taxon>unclassified sequences</taxon>
        <taxon>metagenomes</taxon>
        <taxon>ecological metagenomes</taxon>
    </lineage>
</organism>
<accession>A0A0F9UEJ8</accession>
<dbReference type="EMBL" id="LAZR01000113">
    <property type="protein sequence ID" value="KKN90094.1"/>
    <property type="molecule type" value="Genomic_DNA"/>
</dbReference>
<dbReference type="Pfam" id="PF02348">
    <property type="entry name" value="CTP_transf_3"/>
    <property type="match status" value="1"/>
</dbReference>
<name>A0A0F9UEJ8_9ZZZZ</name>
<dbReference type="PANTHER" id="PTHR21485">
    <property type="entry name" value="HAD SUPERFAMILY MEMBERS CMAS AND KDSC"/>
    <property type="match status" value="1"/>
</dbReference>
<reference evidence="1" key="1">
    <citation type="journal article" date="2015" name="Nature">
        <title>Complex archaea that bridge the gap between prokaryotes and eukaryotes.</title>
        <authorList>
            <person name="Spang A."/>
            <person name="Saw J.H."/>
            <person name="Jorgensen S.L."/>
            <person name="Zaremba-Niedzwiedzka K."/>
            <person name="Martijn J."/>
            <person name="Lind A.E."/>
            <person name="van Eijk R."/>
            <person name="Schleper C."/>
            <person name="Guy L."/>
            <person name="Ettema T.J."/>
        </authorList>
    </citation>
    <scope>NUCLEOTIDE SEQUENCE</scope>
</reference>
<dbReference type="GO" id="GO:0008781">
    <property type="term" value="F:N-acylneuraminate cytidylyltransferase activity"/>
    <property type="evidence" value="ECO:0007669"/>
    <property type="project" value="TreeGrafter"/>
</dbReference>
<dbReference type="SUPFAM" id="SSF53448">
    <property type="entry name" value="Nucleotide-diphospho-sugar transferases"/>
    <property type="match status" value="1"/>
</dbReference>
<comment type="caution">
    <text evidence="1">The sequence shown here is derived from an EMBL/GenBank/DDBJ whole genome shotgun (WGS) entry which is preliminary data.</text>
</comment>
<evidence type="ECO:0000313" key="1">
    <source>
        <dbReference type="EMBL" id="KKN90094.1"/>
    </source>
</evidence>
<dbReference type="InterPro" id="IPR003329">
    <property type="entry name" value="Cytidylyl_trans"/>
</dbReference>
<dbReference type="InterPro" id="IPR029044">
    <property type="entry name" value="Nucleotide-diphossugar_trans"/>
</dbReference>
<dbReference type="InterPro" id="IPR050793">
    <property type="entry name" value="CMP-NeuNAc_synthase"/>
</dbReference>